<reference evidence="11 12" key="1">
    <citation type="submission" date="2019-01" db="EMBL/GenBank/DDBJ databases">
        <title>Sequencing of cultivated peanut Arachis hypogaea provides insights into genome evolution and oil improvement.</title>
        <authorList>
            <person name="Chen X."/>
        </authorList>
    </citation>
    <scope>NUCLEOTIDE SEQUENCE [LARGE SCALE GENOMIC DNA]</scope>
    <source>
        <strain evidence="12">cv. Fuhuasheng</strain>
        <tissue evidence="11">Leaves</tissue>
    </source>
</reference>
<dbReference type="InterPro" id="IPR058594">
    <property type="entry name" value="PB1-like_dom_pln"/>
</dbReference>
<dbReference type="Pfam" id="PF10551">
    <property type="entry name" value="MULE"/>
    <property type="match status" value="1"/>
</dbReference>
<feature type="compositionally biased region" description="Basic and acidic residues" evidence="8">
    <location>
        <begin position="1100"/>
        <end position="1113"/>
    </location>
</feature>
<feature type="region of interest" description="Disordered" evidence="8">
    <location>
        <begin position="1025"/>
        <end position="1055"/>
    </location>
</feature>
<dbReference type="PROSITE" id="PS50158">
    <property type="entry name" value="ZF_CCHC"/>
    <property type="match status" value="1"/>
</dbReference>
<evidence type="ECO:0000313" key="11">
    <source>
        <dbReference type="EMBL" id="RYR03033.1"/>
    </source>
</evidence>
<evidence type="ECO:0000256" key="1">
    <source>
        <dbReference type="ARBA" id="ARBA00022578"/>
    </source>
</evidence>
<dbReference type="PANTHER" id="PTHR31973">
    <property type="entry name" value="POLYPROTEIN, PUTATIVE-RELATED"/>
    <property type="match status" value="1"/>
</dbReference>
<feature type="compositionally biased region" description="Polar residues" evidence="8">
    <location>
        <begin position="254"/>
        <end position="268"/>
    </location>
</feature>
<keyword evidence="4" id="KW-0862">Zinc</keyword>
<organism evidence="11 12">
    <name type="scientific">Arachis hypogaea</name>
    <name type="common">Peanut</name>
    <dbReference type="NCBI Taxonomy" id="3818"/>
    <lineage>
        <taxon>Eukaryota</taxon>
        <taxon>Viridiplantae</taxon>
        <taxon>Streptophyta</taxon>
        <taxon>Embryophyta</taxon>
        <taxon>Tracheophyta</taxon>
        <taxon>Spermatophyta</taxon>
        <taxon>Magnoliopsida</taxon>
        <taxon>eudicotyledons</taxon>
        <taxon>Gunneridae</taxon>
        <taxon>Pentapetalae</taxon>
        <taxon>rosids</taxon>
        <taxon>fabids</taxon>
        <taxon>Fabales</taxon>
        <taxon>Fabaceae</taxon>
        <taxon>Papilionoideae</taxon>
        <taxon>50 kb inversion clade</taxon>
        <taxon>dalbergioids sensu lato</taxon>
        <taxon>Dalbergieae</taxon>
        <taxon>Pterocarpus clade</taxon>
        <taxon>Arachis</taxon>
    </lineage>
</organism>
<dbReference type="Pfam" id="PF03108">
    <property type="entry name" value="DBD_Tnp_Mut"/>
    <property type="match status" value="1"/>
</dbReference>
<evidence type="ECO:0000256" key="8">
    <source>
        <dbReference type="SAM" id="MobiDB-lite"/>
    </source>
</evidence>
<keyword evidence="1" id="KW-0815">Transposition</keyword>
<evidence type="ECO:0000256" key="2">
    <source>
        <dbReference type="ARBA" id="ARBA00022723"/>
    </source>
</evidence>
<dbReference type="GO" id="GO:0003677">
    <property type="term" value="F:DNA binding"/>
    <property type="evidence" value="ECO:0007669"/>
    <property type="project" value="UniProtKB-KW"/>
</dbReference>
<keyword evidence="6" id="KW-0233">DNA recombination</keyword>
<evidence type="ECO:0000256" key="3">
    <source>
        <dbReference type="ARBA" id="ARBA00022771"/>
    </source>
</evidence>
<evidence type="ECO:0000256" key="5">
    <source>
        <dbReference type="ARBA" id="ARBA00023125"/>
    </source>
</evidence>
<dbReference type="Proteomes" id="UP000289738">
    <property type="component" value="Chromosome B06"/>
</dbReference>
<feature type="compositionally biased region" description="Low complexity" evidence="8">
    <location>
        <begin position="276"/>
        <end position="307"/>
    </location>
</feature>
<protein>
    <recommendedName>
        <fullName evidence="13">SWIM-type domain-containing protein</fullName>
    </recommendedName>
</protein>
<dbReference type="SMART" id="SM00575">
    <property type="entry name" value="ZnF_PMZ"/>
    <property type="match status" value="1"/>
</dbReference>
<evidence type="ECO:0000256" key="6">
    <source>
        <dbReference type="ARBA" id="ARBA00023172"/>
    </source>
</evidence>
<dbReference type="Pfam" id="PF26130">
    <property type="entry name" value="PB1-like"/>
    <property type="match status" value="1"/>
</dbReference>
<evidence type="ECO:0008006" key="13">
    <source>
        <dbReference type="Google" id="ProtNLM"/>
    </source>
</evidence>
<feature type="compositionally biased region" description="Basic residues" evidence="8">
    <location>
        <begin position="311"/>
        <end position="323"/>
    </location>
</feature>
<feature type="compositionally biased region" description="Polar residues" evidence="8">
    <location>
        <begin position="1161"/>
        <end position="1186"/>
    </location>
</feature>
<evidence type="ECO:0000313" key="12">
    <source>
        <dbReference type="Proteomes" id="UP000289738"/>
    </source>
</evidence>
<dbReference type="PANTHER" id="PTHR31973:SF187">
    <property type="entry name" value="MUTATOR TRANSPOSASE MUDRA PROTEIN"/>
    <property type="match status" value="1"/>
</dbReference>
<feature type="domain" description="SWIM-type" evidence="10">
    <location>
        <begin position="940"/>
        <end position="972"/>
    </location>
</feature>
<dbReference type="InterPro" id="IPR001207">
    <property type="entry name" value="Transposase_mutator"/>
</dbReference>
<feature type="region of interest" description="Disordered" evidence="8">
    <location>
        <begin position="1094"/>
        <end position="1205"/>
    </location>
</feature>
<feature type="region of interest" description="Disordered" evidence="8">
    <location>
        <begin position="229"/>
        <end position="330"/>
    </location>
</feature>
<dbReference type="EMBL" id="SDMP01000016">
    <property type="protein sequence ID" value="RYR03033.1"/>
    <property type="molecule type" value="Genomic_DNA"/>
</dbReference>
<dbReference type="InterPro" id="IPR001878">
    <property type="entry name" value="Znf_CCHC"/>
</dbReference>
<evidence type="ECO:0000256" key="4">
    <source>
        <dbReference type="ARBA" id="ARBA00022833"/>
    </source>
</evidence>
<evidence type="ECO:0000256" key="7">
    <source>
        <dbReference type="PROSITE-ProRule" id="PRU00047"/>
    </source>
</evidence>
<feature type="compositionally biased region" description="Basic and acidic residues" evidence="8">
    <location>
        <begin position="456"/>
        <end position="472"/>
    </location>
</feature>
<dbReference type="GO" id="GO:0008270">
    <property type="term" value="F:zinc ion binding"/>
    <property type="evidence" value="ECO:0007669"/>
    <property type="project" value="UniProtKB-KW"/>
</dbReference>
<feature type="domain" description="CCHC-type" evidence="9">
    <location>
        <begin position="1070"/>
        <end position="1085"/>
    </location>
</feature>
<dbReference type="InterPro" id="IPR018289">
    <property type="entry name" value="MULE_transposase_dom"/>
</dbReference>
<dbReference type="PROSITE" id="PS50966">
    <property type="entry name" value="ZF_SWIM"/>
    <property type="match status" value="1"/>
</dbReference>
<dbReference type="GO" id="GO:0004803">
    <property type="term" value="F:transposase activity"/>
    <property type="evidence" value="ECO:0007669"/>
    <property type="project" value="InterPro"/>
</dbReference>
<keyword evidence="5" id="KW-0238">DNA-binding</keyword>
<keyword evidence="2" id="KW-0479">Metal-binding</keyword>
<accession>A0A444YM55</accession>
<dbReference type="InterPro" id="IPR007527">
    <property type="entry name" value="Znf_SWIM"/>
</dbReference>
<keyword evidence="3 7" id="KW-0863">Zinc-finger</keyword>
<dbReference type="InterPro" id="IPR004332">
    <property type="entry name" value="Transposase_MuDR"/>
</dbReference>
<dbReference type="PROSITE" id="PS01007">
    <property type="entry name" value="TRANSPOSASE_MUTATOR"/>
    <property type="match status" value="1"/>
</dbReference>
<name>A0A444YM55_ARAHY</name>
<dbReference type="Pfam" id="PF04434">
    <property type="entry name" value="SWIM"/>
    <property type="match status" value="1"/>
</dbReference>
<proteinExistence type="predicted"/>
<keyword evidence="12" id="KW-1185">Reference proteome</keyword>
<dbReference type="STRING" id="3818.A0A444YM55"/>
<feature type="region of interest" description="Disordered" evidence="8">
    <location>
        <begin position="443"/>
        <end position="479"/>
    </location>
</feature>
<gene>
    <name evidence="11" type="ORF">Ahy_B06g081868</name>
</gene>
<evidence type="ECO:0000259" key="10">
    <source>
        <dbReference type="PROSITE" id="PS50966"/>
    </source>
</evidence>
<comment type="caution">
    <text evidence="11">The sequence shown here is derived from an EMBL/GenBank/DDBJ whole genome shotgun (WGS) entry which is preliminary data.</text>
</comment>
<dbReference type="AlphaFoldDB" id="A0A444YM55"/>
<evidence type="ECO:0000259" key="9">
    <source>
        <dbReference type="PROSITE" id="PS50158"/>
    </source>
</evidence>
<dbReference type="InterPro" id="IPR006564">
    <property type="entry name" value="Znf_PMZ"/>
</dbReference>
<dbReference type="GO" id="GO:0006313">
    <property type="term" value="P:DNA transposition"/>
    <property type="evidence" value="ECO:0007669"/>
    <property type="project" value="InterPro"/>
</dbReference>
<feature type="region of interest" description="Disordered" evidence="8">
    <location>
        <begin position="345"/>
        <end position="408"/>
    </location>
</feature>
<sequence>MSKTTSFWFSPRTQTLRLFFFHPLSSSSSPHQWRSRRVKLLSLFPSLPSPQRRGSDVVIGLKCWLMIALVSVVEVLEFWCHCNGGEVGHHVSSWGDFKKNAEGIIIYSPDNKACLGDLDTDTLDVFYIRNYHKEFGYNDIKQCWWHVPGKCLEKGLRNVNSDKEIREMVNCARTNEGLIDIYFEHTVSVPEVLEGDNTVVYLDDHGGERCNAGTDTDVSPPVTETHAIIVAPPIPKVVPNTSCKSSPKKHRTSPRQSQPPHSKTANPSKTTKTLKKTNSPKATKPTKPTKLTKPTKISQPMKSSQNTKSDKSKKQKLSKRPSIFRRPCTRSAARGFTSKVFNNEVPFDVSSDSSDSEEDSMFKPGPDEGSSSDSETTENDPKTGSRTRRNMTHATVGKRNISPLGKGKEKILHEDDGLVEEVSDAEVDLGFVGCVHEGVEDGLHLGVDSDGTNSWHSEEMKTPPNSEDKLEEGNESEEASPLFREGARFGELHLEVGMKFGTKWKFREAVREYTIQEGRSIKIVKNDNIRCRAVCKVKDCPWVAYASRDHEDTCWQIKTFNDDHTCPREDKNRAANRNWVCSKLVKKVRKYPNFRHCEATTYFKTRFDLTLNKNSISRALMDARSVVYGDEKEQYRMVRDYGMTLLKTNPGSTVQICTTPQPDGEVTFDRMYICLSGCKNGFKAGCRPLIGLDGAFLKTRFGGQILSAVGLDANHNIYVIAWAIIRVENTETWRWFLELLHQDLEHYKEHDWCFISDMQKGLISAVKAVMPDVHHRFCVWHLWKNFNKNWKDLRLRGLLWECARATTYQEFRDGMEKIKRLNEDAWAYLEKWPMDAWTRSLFSHKPKLDGICNNACEVFNAKIKDARAKPIITLLEEVRMFVMRTIAKNKVKLQNHTGKLTPVIKSRLEKVRKESKHWKPIWTGDNGYEKFEVHGHPTNHVVDIGKRLCTCQFWMLTGIPCVHACAALSRVNKQPEDFCHRWLTMDSYTETYNHHINPIPGQPMWEKAEECNRPHASKIKIKPGKLKMKRRMDADEKSGFGTKKPKVDPKLSGNTADGVHLKRQLGAFTCSYCGDKGHTKRGCKKKRDADAATAAAAAEAAEKKKNDEVHTMPEKPVQQPQDVSGQADLGSDPQEIELTQPFASEQEDSEKDLAPKRPSKLRSSNQPTTPTVNPLQGASSATSSKFANLMQFIPTPGFRPPRKKN</sequence>